<evidence type="ECO:0000313" key="1">
    <source>
        <dbReference type="EMBL" id="MBU3849859.1"/>
    </source>
</evidence>
<gene>
    <name evidence="1" type="ORF">IAA16_04770</name>
</gene>
<dbReference type="GO" id="GO:0006355">
    <property type="term" value="P:regulation of DNA-templated transcription"/>
    <property type="evidence" value="ECO:0007669"/>
    <property type="project" value="InterPro"/>
</dbReference>
<reference evidence="1" key="1">
    <citation type="journal article" date="2021" name="PeerJ">
        <title>Extensive microbial diversity within the chicken gut microbiome revealed by metagenomics and culture.</title>
        <authorList>
            <person name="Gilroy R."/>
            <person name="Ravi A."/>
            <person name="Getino M."/>
            <person name="Pursley I."/>
            <person name="Horton D.L."/>
            <person name="Alikhan N.F."/>
            <person name="Baker D."/>
            <person name="Gharbi K."/>
            <person name="Hall N."/>
            <person name="Watson M."/>
            <person name="Adriaenssens E.M."/>
            <person name="Foster-Nyarko E."/>
            <person name="Jarju S."/>
            <person name="Secka A."/>
            <person name="Antonio M."/>
            <person name="Oren A."/>
            <person name="Chaudhuri R.R."/>
            <person name="La Ragione R."/>
            <person name="Hildebrand F."/>
            <person name="Pallen M.J."/>
        </authorList>
    </citation>
    <scope>NUCLEOTIDE SEQUENCE</scope>
    <source>
        <strain evidence="1">Gambia15-2214</strain>
    </source>
</reference>
<comment type="caution">
    <text evidence="1">The sequence shown here is derived from an EMBL/GenBank/DDBJ whole genome shotgun (WGS) entry which is preliminary data.</text>
</comment>
<dbReference type="Gene3D" id="1.10.1220.10">
    <property type="entry name" value="Met repressor-like"/>
    <property type="match status" value="1"/>
</dbReference>
<dbReference type="AlphaFoldDB" id="A0A9E2NZA2"/>
<sequence>MANEKKYQLIKVNVTLTTKKQLEQVAAVQRTSVSSIVRDLINDYLKKNDKARELMIKLASINESPEIQSKHTLRSLVKRMIKRRQRKKLLKDILKDIASLT</sequence>
<organism evidence="1 2">
    <name type="scientific">Candidatus Treponema excrementipullorum</name>
    <dbReference type="NCBI Taxonomy" id="2838768"/>
    <lineage>
        <taxon>Bacteria</taxon>
        <taxon>Pseudomonadati</taxon>
        <taxon>Spirochaetota</taxon>
        <taxon>Spirochaetia</taxon>
        <taxon>Spirochaetales</taxon>
        <taxon>Treponemataceae</taxon>
        <taxon>Treponema</taxon>
    </lineage>
</organism>
<evidence type="ECO:0000313" key="2">
    <source>
        <dbReference type="Proteomes" id="UP000823914"/>
    </source>
</evidence>
<proteinExistence type="predicted"/>
<reference evidence="1" key="2">
    <citation type="submission" date="2021-04" db="EMBL/GenBank/DDBJ databases">
        <authorList>
            <person name="Gilroy R."/>
        </authorList>
    </citation>
    <scope>NUCLEOTIDE SEQUENCE</scope>
    <source>
        <strain evidence="1">Gambia15-2214</strain>
    </source>
</reference>
<dbReference type="InterPro" id="IPR013321">
    <property type="entry name" value="Arc_rbn_hlx_hlx"/>
</dbReference>
<dbReference type="Proteomes" id="UP000823914">
    <property type="component" value="Unassembled WGS sequence"/>
</dbReference>
<accession>A0A9E2NZA2</accession>
<name>A0A9E2NZA2_9SPIR</name>
<dbReference type="SUPFAM" id="SSF47598">
    <property type="entry name" value="Ribbon-helix-helix"/>
    <property type="match status" value="1"/>
</dbReference>
<dbReference type="InterPro" id="IPR010985">
    <property type="entry name" value="Ribbon_hlx_hlx"/>
</dbReference>
<dbReference type="EMBL" id="JAHLFV010000114">
    <property type="protein sequence ID" value="MBU3849859.1"/>
    <property type="molecule type" value="Genomic_DNA"/>
</dbReference>
<protein>
    <submittedName>
        <fullName evidence="1">Uncharacterized protein</fullName>
    </submittedName>
</protein>